<organism evidence="7 8">
    <name type="scientific">Candidatus Fokinia crypta</name>
    <dbReference type="NCBI Taxonomy" id="1920990"/>
    <lineage>
        <taxon>Bacteria</taxon>
        <taxon>Pseudomonadati</taxon>
        <taxon>Pseudomonadota</taxon>
        <taxon>Alphaproteobacteria</taxon>
        <taxon>Rickettsiales</taxon>
        <taxon>Candidatus Midichloriaceae</taxon>
        <taxon>Candidatus Fokinia</taxon>
    </lineage>
</organism>
<sequence length="172" mass="18931">MKNTSTTASTSAVAEKAPNNAASLNVKVRKKKQKFFSTSQTRLYGTGRRKSSVARVWVAEGSGRFLVNHKSLHDYFSASEYVMPSIIKPFVALGATAEKYDVFCTVKGGGTTGQSQAIMHGISRALVCGDNEASEVRKALKVFKLLTRDSREVERKKYGLRGARKSTQFSKR</sequence>
<evidence type="ECO:0000256" key="3">
    <source>
        <dbReference type="ARBA" id="ARBA00023274"/>
    </source>
</evidence>
<evidence type="ECO:0000256" key="4">
    <source>
        <dbReference type="ARBA" id="ARBA00035259"/>
    </source>
</evidence>
<keyword evidence="2 5" id="KW-0689">Ribosomal protein</keyword>
<dbReference type="InterPro" id="IPR000754">
    <property type="entry name" value="Ribosomal_uS9"/>
</dbReference>
<dbReference type="HAMAP" id="MF_00532_B">
    <property type="entry name" value="Ribosomal_uS9_B"/>
    <property type="match status" value="1"/>
</dbReference>
<dbReference type="SUPFAM" id="SSF54211">
    <property type="entry name" value="Ribosomal protein S5 domain 2-like"/>
    <property type="match status" value="1"/>
</dbReference>
<dbReference type="Proteomes" id="UP001325140">
    <property type="component" value="Chromosome"/>
</dbReference>
<dbReference type="GO" id="GO:0005840">
    <property type="term" value="C:ribosome"/>
    <property type="evidence" value="ECO:0007669"/>
    <property type="project" value="UniProtKB-KW"/>
</dbReference>
<keyword evidence="3 5" id="KW-0687">Ribonucleoprotein</keyword>
<keyword evidence="8" id="KW-1185">Reference proteome</keyword>
<dbReference type="InterPro" id="IPR023035">
    <property type="entry name" value="Ribosomal_uS9_bac/plastid"/>
</dbReference>
<dbReference type="InterPro" id="IPR020568">
    <property type="entry name" value="Ribosomal_Su5_D2-typ_SF"/>
</dbReference>
<evidence type="ECO:0000313" key="8">
    <source>
        <dbReference type="Proteomes" id="UP001325140"/>
    </source>
</evidence>
<name>A0ABZ0UR00_9RICK</name>
<dbReference type="PROSITE" id="PS00360">
    <property type="entry name" value="RIBOSOMAL_S9"/>
    <property type="match status" value="1"/>
</dbReference>
<comment type="similarity">
    <text evidence="1 5 6">Belongs to the universal ribosomal protein uS9 family.</text>
</comment>
<dbReference type="Pfam" id="PF00380">
    <property type="entry name" value="Ribosomal_S9"/>
    <property type="match status" value="1"/>
</dbReference>
<dbReference type="Gene3D" id="3.30.230.10">
    <property type="match status" value="1"/>
</dbReference>
<accession>A0ABZ0UR00</accession>
<protein>
    <recommendedName>
        <fullName evidence="4 5">Small ribosomal subunit protein uS9</fullName>
    </recommendedName>
</protein>
<dbReference type="PANTHER" id="PTHR21569">
    <property type="entry name" value="RIBOSOMAL PROTEIN S9"/>
    <property type="match status" value="1"/>
</dbReference>
<evidence type="ECO:0000256" key="6">
    <source>
        <dbReference type="RuleBase" id="RU003815"/>
    </source>
</evidence>
<dbReference type="InterPro" id="IPR014721">
    <property type="entry name" value="Ribsml_uS5_D2-typ_fold_subgr"/>
</dbReference>
<evidence type="ECO:0000256" key="1">
    <source>
        <dbReference type="ARBA" id="ARBA00005251"/>
    </source>
</evidence>
<evidence type="ECO:0000256" key="2">
    <source>
        <dbReference type="ARBA" id="ARBA00022980"/>
    </source>
</evidence>
<reference evidence="7" key="1">
    <citation type="submission" date="2022-10" db="EMBL/GenBank/DDBJ databases">
        <title>Host association and intracellularity evolved multiple times independently in the Rickettsiales.</title>
        <authorList>
            <person name="Castelli M."/>
            <person name="Nardi T."/>
            <person name="Gammuto L."/>
            <person name="Bellinzona G."/>
            <person name="Sabaneyeva E."/>
            <person name="Potekhin A."/>
            <person name="Serra V."/>
            <person name="Petroni G."/>
            <person name="Sassera D."/>
        </authorList>
    </citation>
    <scope>NUCLEOTIDE SEQUENCE [LARGE SCALE GENOMIC DNA]</scope>
    <source>
        <strain evidence="7">US_Bl 11III1</strain>
    </source>
</reference>
<dbReference type="EMBL" id="CP110343">
    <property type="protein sequence ID" value="WPX97997.1"/>
    <property type="molecule type" value="Genomic_DNA"/>
</dbReference>
<dbReference type="InterPro" id="IPR020574">
    <property type="entry name" value="Ribosomal_uS9_CS"/>
</dbReference>
<evidence type="ECO:0000256" key="5">
    <source>
        <dbReference type="HAMAP-Rule" id="MF_00532"/>
    </source>
</evidence>
<dbReference type="PANTHER" id="PTHR21569:SF1">
    <property type="entry name" value="SMALL RIBOSOMAL SUBUNIT PROTEIN US9M"/>
    <property type="match status" value="1"/>
</dbReference>
<gene>
    <name evidence="5" type="primary">rpsI</name>
    <name evidence="7" type="ORF">Fokcrypt_00524</name>
</gene>
<evidence type="ECO:0000313" key="7">
    <source>
        <dbReference type="EMBL" id="WPX97997.1"/>
    </source>
</evidence>
<dbReference type="NCBIfam" id="NF001099">
    <property type="entry name" value="PRK00132.1"/>
    <property type="match status" value="1"/>
</dbReference>
<dbReference type="RefSeq" id="WP_323721974.1">
    <property type="nucleotide sequence ID" value="NZ_CP110343.1"/>
</dbReference>
<proteinExistence type="inferred from homology"/>